<name>A0AC60Q6C9_IXOPE</name>
<reference evidence="1 2" key="1">
    <citation type="journal article" date="2020" name="Cell">
        <title>Large-Scale Comparative Analyses of Tick Genomes Elucidate Their Genetic Diversity and Vector Capacities.</title>
        <authorList>
            <consortium name="Tick Genome and Microbiome Consortium (TIGMIC)"/>
            <person name="Jia N."/>
            <person name="Wang J."/>
            <person name="Shi W."/>
            <person name="Du L."/>
            <person name="Sun Y."/>
            <person name="Zhan W."/>
            <person name="Jiang J.F."/>
            <person name="Wang Q."/>
            <person name="Zhang B."/>
            <person name="Ji P."/>
            <person name="Bell-Sakyi L."/>
            <person name="Cui X.M."/>
            <person name="Yuan T.T."/>
            <person name="Jiang B.G."/>
            <person name="Yang W.F."/>
            <person name="Lam T.T."/>
            <person name="Chang Q.C."/>
            <person name="Ding S.J."/>
            <person name="Wang X.J."/>
            <person name="Zhu J.G."/>
            <person name="Ruan X.D."/>
            <person name="Zhao L."/>
            <person name="Wei J.T."/>
            <person name="Ye R.Z."/>
            <person name="Que T.C."/>
            <person name="Du C.H."/>
            <person name="Zhou Y.H."/>
            <person name="Cheng J.X."/>
            <person name="Dai P.F."/>
            <person name="Guo W.B."/>
            <person name="Han X.H."/>
            <person name="Huang E.J."/>
            <person name="Li L.F."/>
            <person name="Wei W."/>
            <person name="Gao Y.C."/>
            <person name="Liu J.Z."/>
            <person name="Shao H.Z."/>
            <person name="Wang X."/>
            <person name="Wang C.C."/>
            <person name="Yang T.C."/>
            <person name="Huo Q.B."/>
            <person name="Li W."/>
            <person name="Chen H.Y."/>
            <person name="Chen S.E."/>
            <person name="Zhou L.G."/>
            <person name="Ni X.B."/>
            <person name="Tian J.H."/>
            <person name="Sheng Y."/>
            <person name="Liu T."/>
            <person name="Pan Y.S."/>
            <person name="Xia L.Y."/>
            <person name="Li J."/>
            <person name="Zhao F."/>
            <person name="Cao W.C."/>
        </authorList>
    </citation>
    <scope>NUCLEOTIDE SEQUENCE [LARGE SCALE GENOMIC DNA]</scope>
    <source>
        <strain evidence="1">Iper-2018</strain>
    </source>
</reference>
<evidence type="ECO:0000313" key="1">
    <source>
        <dbReference type="EMBL" id="KAG0429408.1"/>
    </source>
</evidence>
<accession>A0AC60Q6C9</accession>
<keyword evidence="2" id="KW-1185">Reference proteome</keyword>
<dbReference type="EMBL" id="JABSTQ010009417">
    <property type="protein sequence ID" value="KAG0429408.1"/>
    <property type="molecule type" value="Genomic_DNA"/>
</dbReference>
<sequence length="244" mass="26110">HSWAAPVISPFSFPERLQEGMRSTATCALLDGDPPVSVSWLKDGRADLGPDVQVVPISDFVSNLIIDKVARHHSGNYTCTATNAAASANHTARMVVRALPRWTIRPTDLATVVGSSVTFDCQAEGEPQPVVRWKHAVGEESREFHSIVSSPHIHVLENGSLSIVSVLSEDRGKYLCEASNGVGAAISATVVLTVNNSPHVSGMSRVLQARRSSEVTVQCHVTGDEPIGITWSRDGSPLAPFQDA</sequence>
<feature type="non-terminal residue" evidence="1">
    <location>
        <position position="1"/>
    </location>
</feature>
<organism evidence="1 2">
    <name type="scientific">Ixodes persulcatus</name>
    <name type="common">Taiga tick</name>
    <dbReference type="NCBI Taxonomy" id="34615"/>
    <lineage>
        <taxon>Eukaryota</taxon>
        <taxon>Metazoa</taxon>
        <taxon>Ecdysozoa</taxon>
        <taxon>Arthropoda</taxon>
        <taxon>Chelicerata</taxon>
        <taxon>Arachnida</taxon>
        <taxon>Acari</taxon>
        <taxon>Parasitiformes</taxon>
        <taxon>Ixodida</taxon>
        <taxon>Ixodoidea</taxon>
        <taxon>Ixodidae</taxon>
        <taxon>Ixodinae</taxon>
        <taxon>Ixodes</taxon>
    </lineage>
</organism>
<comment type="caution">
    <text evidence="1">The sequence shown here is derived from an EMBL/GenBank/DDBJ whole genome shotgun (WGS) entry which is preliminary data.</text>
</comment>
<protein>
    <submittedName>
        <fullName evidence="1">Uncharacterized protein</fullName>
    </submittedName>
</protein>
<proteinExistence type="predicted"/>
<evidence type="ECO:0000313" key="2">
    <source>
        <dbReference type="Proteomes" id="UP000805193"/>
    </source>
</evidence>
<gene>
    <name evidence="1" type="ORF">HPB47_023669</name>
</gene>
<feature type="non-terminal residue" evidence="1">
    <location>
        <position position="244"/>
    </location>
</feature>
<dbReference type="Proteomes" id="UP000805193">
    <property type="component" value="Unassembled WGS sequence"/>
</dbReference>